<evidence type="ECO:0000256" key="5">
    <source>
        <dbReference type="ARBA" id="ARBA00023136"/>
    </source>
</evidence>
<dbReference type="InterPro" id="IPR020781">
    <property type="entry name" value="ATPase_OSCP/d_CS"/>
</dbReference>
<dbReference type="GO" id="GO:0046933">
    <property type="term" value="F:proton-transporting ATP synthase activity, rotational mechanism"/>
    <property type="evidence" value="ECO:0007669"/>
    <property type="project" value="UniProtKB-UniRule"/>
</dbReference>
<dbReference type="STRING" id="1458985.BJP34_09455"/>
<keyword evidence="7 8" id="KW-0066">ATP synthesis</keyword>
<evidence type="ECO:0000256" key="3">
    <source>
        <dbReference type="ARBA" id="ARBA00022781"/>
    </source>
</evidence>
<keyword evidence="4 8" id="KW-0406">Ion transport</keyword>
<evidence type="ECO:0000256" key="8">
    <source>
        <dbReference type="HAMAP-Rule" id="MF_01416"/>
    </source>
</evidence>
<dbReference type="Gene3D" id="1.10.520.20">
    <property type="entry name" value="N-terminal domain of the delta subunit of the F1F0-ATP synthase"/>
    <property type="match status" value="1"/>
</dbReference>
<evidence type="ECO:0000256" key="4">
    <source>
        <dbReference type="ARBA" id="ARBA00023065"/>
    </source>
</evidence>
<name>A0A1D8TQ16_9CYAN</name>
<keyword evidence="2 8" id="KW-0813">Transport</keyword>
<dbReference type="NCBIfam" id="TIGR01145">
    <property type="entry name" value="ATP_synt_delta"/>
    <property type="match status" value="1"/>
</dbReference>
<gene>
    <name evidence="8" type="primary">atpH</name>
    <name evidence="8" type="synonym">atpD</name>
    <name evidence="9" type="ORF">BJP34_09455</name>
</gene>
<dbReference type="InterPro" id="IPR026015">
    <property type="entry name" value="ATP_synth_OSCP/delta_N_sf"/>
</dbReference>
<dbReference type="GO" id="GO:0045259">
    <property type="term" value="C:proton-transporting ATP synthase complex"/>
    <property type="evidence" value="ECO:0007669"/>
    <property type="project" value="UniProtKB-KW"/>
</dbReference>
<dbReference type="SUPFAM" id="SSF47928">
    <property type="entry name" value="N-terminal domain of the delta subunit of the F1F0-ATP synthase"/>
    <property type="match status" value="1"/>
</dbReference>
<evidence type="ECO:0000256" key="7">
    <source>
        <dbReference type="ARBA" id="ARBA00023310"/>
    </source>
</evidence>
<dbReference type="InterPro" id="IPR000711">
    <property type="entry name" value="ATPase_OSCP/dsu"/>
</dbReference>
<dbReference type="PRINTS" id="PR00125">
    <property type="entry name" value="ATPASEDELTA"/>
</dbReference>
<comment type="similarity">
    <text evidence="8">Belongs to the ATPase delta chain family.</text>
</comment>
<dbReference type="OrthoDB" id="9802471at2"/>
<sequence>MKGGFLSGQVLEPYAEALLDLAKSDSELKGKLSEDVDTLLSLLKESPQLQEFLGSPVVRAEDKIGVLQQIAGDQLHPYTMNFLRILVDRGRIAFLEGICLKYQELLRELDQTVLAEVSSAIELSEAQQESVREKVKSLTGANQVELDTKIDPDVIGGVIIKVGSQIFDASLKGQLRRIGMALTS</sequence>
<dbReference type="RefSeq" id="WP_070392132.1">
    <property type="nucleotide sequence ID" value="NZ_CP017599.1"/>
</dbReference>
<evidence type="ECO:0000256" key="6">
    <source>
        <dbReference type="ARBA" id="ARBA00023196"/>
    </source>
</evidence>
<dbReference type="HAMAP" id="MF_01416">
    <property type="entry name" value="ATP_synth_delta_bact"/>
    <property type="match status" value="1"/>
</dbReference>
<comment type="function">
    <text evidence="8">This protein is part of the stalk that links CF(0) to CF(1). It either transmits conformational changes from CF(0) to CF(1) or is implicated in proton conduction.</text>
</comment>
<evidence type="ECO:0000256" key="2">
    <source>
        <dbReference type="ARBA" id="ARBA00022448"/>
    </source>
</evidence>
<dbReference type="GO" id="GO:0031676">
    <property type="term" value="C:plasma membrane-derived thylakoid membrane"/>
    <property type="evidence" value="ECO:0007669"/>
    <property type="project" value="UniProtKB-SubCell"/>
</dbReference>
<keyword evidence="8" id="KW-0793">Thylakoid</keyword>
<evidence type="ECO:0000313" key="10">
    <source>
        <dbReference type="Proteomes" id="UP000177870"/>
    </source>
</evidence>
<dbReference type="KEGG" id="mpro:BJP34_09455"/>
<protein>
    <recommendedName>
        <fullName evidence="8">ATP synthase subunit delta</fullName>
    </recommendedName>
    <alternativeName>
        <fullName evidence="8">ATP synthase F(1) sector subunit delta</fullName>
    </alternativeName>
    <alternativeName>
        <fullName evidence="8">F-type ATPase subunit delta</fullName>
        <shortName evidence="8">F-ATPase subunit delta</shortName>
    </alternativeName>
</protein>
<comment type="function">
    <text evidence="8">F(1)F(0) ATP synthase produces ATP from ADP in the presence of a proton or sodium gradient. F-type ATPases consist of two structural domains, F(1) containing the extramembraneous catalytic core and F(0) containing the membrane proton channel, linked together by a central stalk and a peripheral stalk. During catalysis, ATP synthesis in the catalytic domain of F(1) is coupled via a rotary mechanism of the central stalk subunits to proton translocation.</text>
</comment>
<keyword evidence="6 8" id="KW-0139">CF(1)</keyword>
<comment type="subcellular location">
    <subcellularLocation>
        <location evidence="8">Cellular thylakoid membrane</location>
        <topology evidence="8">Peripheral membrane protein</topology>
    </subcellularLocation>
    <subcellularLocation>
        <location evidence="1">Membrane</location>
    </subcellularLocation>
</comment>
<dbReference type="Proteomes" id="UP000177870">
    <property type="component" value="Chromosome"/>
</dbReference>
<evidence type="ECO:0000313" key="9">
    <source>
        <dbReference type="EMBL" id="AOW99652.1"/>
    </source>
</evidence>
<keyword evidence="5 8" id="KW-0472">Membrane</keyword>
<dbReference type="AlphaFoldDB" id="A0A1D8TQ16"/>
<dbReference type="PROSITE" id="PS00389">
    <property type="entry name" value="ATPASE_DELTA"/>
    <property type="match status" value="1"/>
</dbReference>
<organism evidence="9 10">
    <name type="scientific">Moorena producens PAL-8-15-08-1</name>
    <dbReference type="NCBI Taxonomy" id="1458985"/>
    <lineage>
        <taxon>Bacteria</taxon>
        <taxon>Bacillati</taxon>
        <taxon>Cyanobacteriota</taxon>
        <taxon>Cyanophyceae</taxon>
        <taxon>Coleofasciculales</taxon>
        <taxon>Coleofasciculaceae</taxon>
        <taxon>Moorena</taxon>
    </lineage>
</organism>
<dbReference type="EMBL" id="CP017599">
    <property type="protein sequence ID" value="AOW99652.1"/>
    <property type="molecule type" value="Genomic_DNA"/>
</dbReference>
<dbReference type="Pfam" id="PF00213">
    <property type="entry name" value="OSCP"/>
    <property type="match status" value="1"/>
</dbReference>
<proteinExistence type="inferred from homology"/>
<dbReference type="PANTHER" id="PTHR11910">
    <property type="entry name" value="ATP SYNTHASE DELTA CHAIN"/>
    <property type="match status" value="1"/>
</dbReference>
<evidence type="ECO:0000256" key="1">
    <source>
        <dbReference type="ARBA" id="ARBA00004370"/>
    </source>
</evidence>
<accession>A0A1D8TQ16</accession>
<keyword evidence="3 8" id="KW-0375">Hydrogen ion transport</keyword>
<reference evidence="10" key="1">
    <citation type="submission" date="2016-10" db="EMBL/GenBank/DDBJ databases">
        <title>Comparative genomics uncovers the prolific and rare metabolic potential of the cyanobacterial genus Moorea.</title>
        <authorList>
            <person name="Leao T."/>
            <person name="Castelao G."/>
            <person name="Korobeynikov A."/>
            <person name="Monroe E.A."/>
            <person name="Podell S."/>
            <person name="Glukhov E."/>
            <person name="Allen E."/>
            <person name="Gerwick W.H."/>
            <person name="Gerwick L."/>
        </authorList>
    </citation>
    <scope>NUCLEOTIDE SEQUENCE [LARGE SCALE GENOMIC DNA]</scope>
    <source>
        <strain evidence="10">PAL-8-15-08-1</strain>
    </source>
</reference>